<dbReference type="Gene3D" id="3.30.160.20">
    <property type="match status" value="1"/>
</dbReference>
<dbReference type="Gene3D" id="1.10.1520.10">
    <property type="entry name" value="Ribonuclease III domain"/>
    <property type="match status" value="1"/>
</dbReference>
<dbReference type="PROSITE" id="PS00517">
    <property type="entry name" value="RNASE_3_1"/>
    <property type="match status" value="1"/>
</dbReference>
<feature type="binding site" evidence="9">
    <location>
        <position position="120"/>
    </location>
    <ligand>
        <name>Mg(2+)</name>
        <dbReference type="ChEBI" id="CHEBI:18420"/>
    </ligand>
</feature>
<evidence type="ECO:0000256" key="4">
    <source>
        <dbReference type="ARBA" id="ARBA00022664"/>
    </source>
</evidence>
<dbReference type="FunFam" id="1.10.1520.10:FF:000001">
    <property type="entry name" value="Ribonuclease 3"/>
    <property type="match status" value="1"/>
</dbReference>
<sequence length="227" mass="25639">MDFSKLEKTIGVKFKDKKLYEQAFTHRSYLNENSEVNAHNERLEFLGDAVIELAVTDFLYKKYPNKPEGELTALRAALVRRHTLGEIGQKLGFNDYLRMSKGESGNTAKARAIILSNAVEAFVGALYLDQDIKTTTDFINKFINPRIKDIVRSAYHIDAKSHFQEIIQERDGITPHYKVEKSFGPDHNRTFEVGVYVGEKLVAKAEGSSKHEAETNAASKALAELEK</sequence>
<dbReference type="SMART" id="SM00358">
    <property type="entry name" value="DSRM"/>
    <property type="match status" value="1"/>
</dbReference>
<keyword evidence="9" id="KW-0460">Magnesium</keyword>
<reference evidence="13 14" key="1">
    <citation type="submission" date="2018-06" db="EMBL/GenBank/DDBJ databases">
        <title>Extensive metabolic versatility and redundancy in microbially diverse, dynamic hydrothermal sediments.</title>
        <authorList>
            <person name="Dombrowski N."/>
            <person name="Teske A."/>
            <person name="Baker B.J."/>
        </authorList>
    </citation>
    <scope>NUCLEOTIDE SEQUENCE [LARGE SCALE GENOMIC DNA]</scope>
    <source>
        <strain evidence="13">B79_G16</strain>
    </source>
</reference>
<evidence type="ECO:0000256" key="10">
    <source>
        <dbReference type="SAM" id="MobiDB-lite"/>
    </source>
</evidence>
<dbReference type="GO" id="GO:0010468">
    <property type="term" value="P:regulation of gene expression"/>
    <property type="evidence" value="ECO:0007669"/>
    <property type="project" value="TreeGrafter"/>
</dbReference>
<keyword evidence="6 9" id="KW-0255">Endonuclease</keyword>
<dbReference type="AlphaFoldDB" id="A0A420ZCR5"/>
<keyword evidence="9" id="KW-0819">tRNA processing</keyword>
<dbReference type="PANTHER" id="PTHR11207:SF0">
    <property type="entry name" value="RIBONUCLEASE 3"/>
    <property type="match status" value="1"/>
</dbReference>
<dbReference type="CDD" id="cd00593">
    <property type="entry name" value="RIBOc"/>
    <property type="match status" value="1"/>
</dbReference>
<protein>
    <recommendedName>
        <fullName evidence="9">Ribonuclease 3</fullName>
        <ecNumber evidence="9">3.1.26.3</ecNumber>
    </recommendedName>
    <alternativeName>
        <fullName evidence="9">Ribonuclease III</fullName>
        <shortName evidence="9">RNase III</shortName>
    </alternativeName>
</protein>
<feature type="region of interest" description="Disordered" evidence="10">
    <location>
        <begin position="207"/>
        <end position="227"/>
    </location>
</feature>
<evidence type="ECO:0000313" key="13">
    <source>
        <dbReference type="EMBL" id="RLC37370.1"/>
    </source>
</evidence>
<evidence type="ECO:0000256" key="6">
    <source>
        <dbReference type="ARBA" id="ARBA00022759"/>
    </source>
</evidence>
<keyword evidence="9" id="KW-0699">rRNA-binding</keyword>
<dbReference type="Proteomes" id="UP000281261">
    <property type="component" value="Unassembled WGS sequence"/>
</dbReference>
<dbReference type="SUPFAM" id="SSF54768">
    <property type="entry name" value="dsRNA-binding domain-like"/>
    <property type="match status" value="1"/>
</dbReference>
<proteinExistence type="inferred from homology"/>
<dbReference type="PROSITE" id="PS50142">
    <property type="entry name" value="RNASE_3_2"/>
    <property type="match status" value="1"/>
</dbReference>
<dbReference type="Pfam" id="PF14622">
    <property type="entry name" value="Ribonucleas_3_3"/>
    <property type="match status" value="1"/>
</dbReference>
<evidence type="ECO:0000256" key="5">
    <source>
        <dbReference type="ARBA" id="ARBA00022722"/>
    </source>
</evidence>
<name>A0A420ZCR5_UNCK3</name>
<dbReference type="SUPFAM" id="SSF69065">
    <property type="entry name" value="RNase III domain-like"/>
    <property type="match status" value="1"/>
</dbReference>
<dbReference type="Pfam" id="PF00035">
    <property type="entry name" value="dsrm"/>
    <property type="match status" value="1"/>
</dbReference>
<keyword evidence="8 9" id="KW-0694">RNA-binding</keyword>
<evidence type="ECO:0000256" key="7">
    <source>
        <dbReference type="ARBA" id="ARBA00022801"/>
    </source>
</evidence>
<dbReference type="GO" id="GO:0019843">
    <property type="term" value="F:rRNA binding"/>
    <property type="evidence" value="ECO:0007669"/>
    <property type="project" value="UniProtKB-KW"/>
</dbReference>
<evidence type="ECO:0000259" key="11">
    <source>
        <dbReference type="PROSITE" id="PS50137"/>
    </source>
</evidence>
<keyword evidence="9" id="KW-0479">Metal-binding</keyword>
<comment type="function">
    <text evidence="9">Digests double-stranded RNA. Involved in the processing of primary rRNA transcript to yield the immediate precursors to the large and small rRNAs (23S and 16S). Processes some mRNAs, and tRNAs when they are encoded in the rRNA operon. Processes pre-crRNA and tracrRNA of type II CRISPR loci if present in the organism.</text>
</comment>
<dbReference type="SMART" id="SM00535">
    <property type="entry name" value="RIBOc"/>
    <property type="match status" value="1"/>
</dbReference>
<keyword evidence="3 9" id="KW-0698">rRNA processing</keyword>
<dbReference type="GO" id="GO:0004525">
    <property type="term" value="F:ribonuclease III activity"/>
    <property type="evidence" value="ECO:0007669"/>
    <property type="project" value="UniProtKB-UniRule"/>
</dbReference>
<comment type="subunit">
    <text evidence="9">Homodimer.</text>
</comment>
<keyword evidence="7 9" id="KW-0378">Hydrolase</keyword>
<keyword evidence="5 9" id="KW-0540">Nuclease</keyword>
<comment type="catalytic activity">
    <reaction evidence="1 9">
        <text>Endonucleolytic cleavage to 5'-phosphomonoester.</text>
        <dbReference type="EC" id="3.1.26.3"/>
    </reaction>
</comment>
<evidence type="ECO:0000313" key="14">
    <source>
        <dbReference type="Proteomes" id="UP000281261"/>
    </source>
</evidence>
<dbReference type="CDD" id="cd10845">
    <property type="entry name" value="DSRM_RNAse_III_family"/>
    <property type="match status" value="1"/>
</dbReference>
<dbReference type="InterPro" id="IPR014720">
    <property type="entry name" value="dsRBD_dom"/>
</dbReference>
<dbReference type="GO" id="GO:0006397">
    <property type="term" value="P:mRNA processing"/>
    <property type="evidence" value="ECO:0007669"/>
    <property type="project" value="UniProtKB-UniRule"/>
</dbReference>
<feature type="binding site" evidence="9">
    <location>
        <position position="44"/>
    </location>
    <ligand>
        <name>Mg(2+)</name>
        <dbReference type="ChEBI" id="CHEBI:18420"/>
    </ligand>
</feature>
<evidence type="ECO:0000256" key="1">
    <source>
        <dbReference type="ARBA" id="ARBA00000109"/>
    </source>
</evidence>
<organism evidence="13 14">
    <name type="scientific">candidate division Kazan bacterium</name>
    <dbReference type="NCBI Taxonomy" id="2202143"/>
    <lineage>
        <taxon>Bacteria</taxon>
        <taxon>Bacteria division Kazan-3B-28</taxon>
    </lineage>
</organism>
<feature type="domain" description="DRBM" evidence="11">
    <location>
        <begin position="158"/>
        <end position="227"/>
    </location>
</feature>
<comment type="cofactor">
    <cofactor evidence="9">
        <name>Mg(2+)</name>
        <dbReference type="ChEBI" id="CHEBI:18420"/>
    </cofactor>
</comment>
<evidence type="ECO:0000256" key="8">
    <source>
        <dbReference type="ARBA" id="ARBA00022884"/>
    </source>
</evidence>
<feature type="active site" evidence="9">
    <location>
        <position position="120"/>
    </location>
</feature>
<comment type="similarity">
    <text evidence="2">Belongs to the ribonuclease III family.</text>
</comment>
<dbReference type="NCBIfam" id="TIGR02191">
    <property type="entry name" value="RNaseIII"/>
    <property type="match status" value="1"/>
</dbReference>
<evidence type="ECO:0000256" key="3">
    <source>
        <dbReference type="ARBA" id="ARBA00022552"/>
    </source>
</evidence>
<dbReference type="GO" id="GO:0008033">
    <property type="term" value="P:tRNA processing"/>
    <property type="evidence" value="ECO:0007669"/>
    <property type="project" value="UniProtKB-KW"/>
</dbReference>
<dbReference type="InterPro" id="IPR000999">
    <property type="entry name" value="RNase_III_dom"/>
</dbReference>
<dbReference type="GO" id="GO:0006364">
    <property type="term" value="P:rRNA processing"/>
    <property type="evidence" value="ECO:0007669"/>
    <property type="project" value="UniProtKB-UniRule"/>
</dbReference>
<keyword evidence="9" id="KW-0963">Cytoplasm</keyword>
<dbReference type="InterPro" id="IPR011907">
    <property type="entry name" value="RNase_III"/>
</dbReference>
<dbReference type="EC" id="3.1.26.3" evidence="9"/>
<feature type="domain" description="RNase III" evidence="12">
    <location>
        <begin position="3"/>
        <end position="131"/>
    </location>
</feature>
<keyword evidence="4 9" id="KW-0507">mRNA processing</keyword>
<evidence type="ECO:0000256" key="9">
    <source>
        <dbReference type="HAMAP-Rule" id="MF_00104"/>
    </source>
</evidence>
<dbReference type="GO" id="GO:0005737">
    <property type="term" value="C:cytoplasm"/>
    <property type="evidence" value="ECO:0007669"/>
    <property type="project" value="UniProtKB-SubCell"/>
</dbReference>
<comment type="subcellular location">
    <subcellularLocation>
        <location evidence="9">Cytoplasm</location>
    </subcellularLocation>
</comment>
<dbReference type="HAMAP" id="MF_00104">
    <property type="entry name" value="RNase_III"/>
    <property type="match status" value="1"/>
</dbReference>
<dbReference type="PANTHER" id="PTHR11207">
    <property type="entry name" value="RIBONUCLEASE III"/>
    <property type="match status" value="1"/>
</dbReference>
<dbReference type="InterPro" id="IPR036389">
    <property type="entry name" value="RNase_III_sf"/>
</dbReference>
<evidence type="ECO:0000259" key="12">
    <source>
        <dbReference type="PROSITE" id="PS50142"/>
    </source>
</evidence>
<accession>A0A420ZCR5</accession>
<gene>
    <name evidence="9 13" type="primary">rnc</name>
    <name evidence="13" type="ORF">DRH29_02105</name>
</gene>
<feature type="binding site" evidence="9">
    <location>
        <position position="117"/>
    </location>
    <ligand>
        <name>Mg(2+)</name>
        <dbReference type="ChEBI" id="CHEBI:18420"/>
    </ligand>
</feature>
<dbReference type="GO" id="GO:0046872">
    <property type="term" value="F:metal ion binding"/>
    <property type="evidence" value="ECO:0007669"/>
    <property type="project" value="UniProtKB-KW"/>
</dbReference>
<dbReference type="EMBL" id="QMNG01000005">
    <property type="protein sequence ID" value="RLC37370.1"/>
    <property type="molecule type" value="Genomic_DNA"/>
</dbReference>
<dbReference type="GO" id="GO:0003725">
    <property type="term" value="F:double-stranded RNA binding"/>
    <property type="evidence" value="ECO:0007669"/>
    <property type="project" value="TreeGrafter"/>
</dbReference>
<feature type="active site" evidence="9">
    <location>
        <position position="48"/>
    </location>
</feature>
<comment type="caution">
    <text evidence="13">The sequence shown here is derived from an EMBL/GenBank/DDBJ whole genome shotgun (WGS) entry which is preliminary data.</text>
</comment>
<dbReference type="PROSITE" id="PS50137">
    <property type="entry name" value="DS_RBD"/>
    <property type="match status" value="1"/>
</dbReference>
<evidence type="ECO:0000256" key="2">
    <source>
        <dbReference type="ARBA" id="ARBA00010183"/>
    </source>
</evidence>